<organism evidence="3 4">
    <name type="scientific">Neobacillus massiliamazoniensis</name>
    <dbReference type="NCBI Taxonomy" id="1499688"/>
    <lineage>
        <taxon>Bacteria</taxon>
        <taxon>Bacillati</taxon>
        <taxon>Bacillota</taxon>
        <taxon>Bacilli</taxon>
        <taxon>Bacillales</taxon>
        <taxon>Bacillaceae</taxon>
        <taxon>Neobacillus</taxon>
    </lineage>
</organism>
<evidence type="ECO:0000259" key="2">
    <source>
        <dbReference type="Pfam" id="PF16976"/>
    </source>
</evidence>
<keyword evidence="1" id="KW-0472">Membrane</keyword>
<gene>
    <name evidence="3" type="ORF">BN000_01444</name>
</gene>
<dbReference type="Proteomes" id="UP000199087">
    <property type="component" value="Unassembled WGS sequence"/>
</dbReference>
<sequence length="196" mass="21476" precursor="true">MNTKKIWIISLILGLAVASITYLTVFSKGKASTASAVEVSKEKVKETAVNAQAKEEKVQGRDFNNPLVEVSKGKRAITLKVSLEQGVSGYVAQNSKVDVIAYSTTKDEKTTKEYKSAEIVLENVKVLTSGKSSDNKEEALHYETVTLEVTPEEGVKLGLDAKDKDGFYLMLRNKEDSETGKAGIKQTRELLKEEGN</sequence>
<dbReference type="NCBIfam" id="TIGR03177">
    <property type="entry name" value="pilus_cpaB"/>
    <property type="match status" value="1"/>
</dbReference>
<dbReference type="EMBL" id="CVRB01000001">
    <property type="protein sequence ID" value="CRK81537.1"/>
    <property type="molecule type" value="Genomic_DNA"/>
</dbReference>
<feature type="transmembrane region" description="Helical" evidence="1">
    <location>
        <begin position="6"/>
        <end position="25"/>
    </location>
</feature>
<keyword evidence="1" id="KW-0812">Transmembrane</keyword>
<keyword evidence="1" id="KW-1133">Transmembrane helix</keyword>
<dbReference type="InterPro" id="IPR017592">
    <property type="entry name" value="Pilus_assmbl_Flp-typ_CpaB"/>
</dbReference>
<dbReference type="AlphaFoldDB" id="A0A0U1NU16"/>
<dbReference type="RefSeq" id="WP_090632716.1">
    <property type="nucleotide sequence ID" value="NZ_CVRB01000001.1"/>
</dbReference>
<dbReference type="STRING" id="1499688.BN000_01444"/>
<evidence type="ECO:0000313" key="4">
    <source>
        <dbReference type="Proteomes" id="UP000199087"/>
    </source>
</evidence>
<dbReference type="InterPro" id="IPR031571">
    <property type="entry name" value="RcpC_dom"/>
</dbReference>
<evidence type="ECO:0000313" key="3">
    <source>
        <dbReference type="EMBL" id="CRK81537.1"/>
    </source>
</evidence>
<protein>
    <recommendedName>
        <fullName evidence="2">Flp pilus assembly protein RcpC/CpaB domain-containing protein</fullName>
    </recommendedName>
</protein>
<reference evidence="4" key="1">
    <citation type="submission" date="2015-05" db="EMBL/GenBank/DDBJ databases">
        <authorList>
            <person name="Urmite Genomes"/>
        </authorList>
    </citation>
    <scope>NUCLEOTIDE SEQUENCE [LARGE SCALE GENOMIC DNA]</scope>
    <source>
        <strain evidence="4">LF1</strain>
    </source>
</reference>
<name>A0A0U1NU16_9BACI</name>
<keyword evidence="4" id="KW-1185">Reference proteome</keyword>
<proteinExistence type="predicted"/>
<feature type="domain" description="Flp pilus assembly protein RcpC/CpaB" evidence="2">
    <location>
        <begin position="70"/>
        <end position="159"/>
    </location>
</feature>
<evidence type="ECO:0000256" key="1">
    <source>
        <dbReference type="SAM" id="Phobius"/>
    </source>
</evidence>
<accession>A0A0U1NU16</accession>
<dbReference type="OrthoDB" id="2965306at2"/>
<dbReference type="Pfam" id="PF16976">
    <property type="entry name" value="RcpC"/>
    <property type="match status" value="1"/>
</dbReference>